<comment type="caution">
    <text evidence="3">The sequence shown here is derived from an EMBL/GenBank/DDBJ whole genome shotgun (WGS) entry which is preliminary data.</text>
</comment>
<keyword evidence="4" id="KW-1185">Reference proteome</keyword>
<dbReference type="Proteomes" id="UP001174677">
    <property type="component" value="Chromosome 13"/>
</dbReference>
<dbReference type="SMART" id="SM00256">
    <property type="entry name" value="FBOX"/>
    <property type="match status" value="1"/>
</dbReference>
<proteinExistence type="predicted"/>
<feature type="domain" description="F-box" evidence="2">
    <location>
        <begin position="24"/>
        <end position="64"/>
    </location>
</feature>
<dbReference type="NCBIfam" id="TIGR01640">
    <property type="entry name" value="F_box_assoc_1"/>
    <property type="match status" value="1"/>
</dbReference>
<gene>
    <name evidence="3" type="ORF">P3X46_023638</name>
</gene>
<dbReference type="InterPro" id="IPR017451">
    <property type="entry name" value="F-box-assoc_interact_dom"/>
</dbReference>
<feature type="compositionally biased region" description="Polar residues" evidence="1">
    <location>
        <begin position="9"/>
        <end position="20"/>
    </location>
</feature>
<organism evidence="3 4">
    <name type="scientific">Hevea brasiliensis</name>
    <name type="common">Para rubber tree</name>
    <name type="synonym">Siphonia brasiliensis</name>
    <dbReference type="NCBI Taxonomy" id="3981"/>
    <lineage>
        <taxon>Eukaryota</taxon>
        <taxon>Viridiplantae</taxon>
        <taxon>Streptophyta</taxon>
        <taxon>Embryophyta</taxon>
        <taxon>Tracheophyta</taxon>
        <taxon>Spermatophyta</taxon>
        <taxon>Magnoliopsida</taxon>
        <taxon>eudicotyledons</taxon>
        <taxon>Gunneridae</taxon>
        <taxon>Pentapetalae</taxon>
        <taxon>rosids</taxon>
        <taxon>fabids</taxon>
        <taxon>Malpighiales</taxon>
        <taxon>Euphorbiaceae</taxon>
        <taxon>Crotonoideae</taxon>
        <taxon>Micrandreae</taxon>
        <taxon>Hevea</taxon>
    </lineage>
</organism>
<evidence type="ECO:0000313" key="4">
    <source>
        <dbReference type="Proteomes" id="UP001174677"/>
    </source>
</evidence>
<reference evidence="3" key="1">
    <citation type="journal article" date="2023" name="Plant Biotechnol. J.">
        <title>Chromosome-level wild Hevea brasiliensis genome provides new tools for genomic-assisted breeding and valuable loci to elevate rubber yield.</title>
        <authorList>
            <person name="Cheng H."/>
            <person name="Song X."/>
            <person name="Hu Y."/>
            <person name="Wu T."/>
            <person name="Yang Q."/>
            <person name="An Z."/>
            <person name="Feng S."/>
            <person name="Deng Z."/>
            <person name="Wu W."/>
            <person name="Zeng X."/>
            <person name="Tu M."/>
            <person name="Wang X."/>
            <person name="Huang H."/>
        </authorList>
    </citation>
    <scope>NUCLEOTIDE SEQUENCE</scope>
    <source>
        <strain evidence="3">MT/VB/25A 57/8</strain>
    </source>
</reference>
<dbReference type="EMBL" id="JARPOI010000013">
    <property type="protein sequence ID" value="KAJ9164020.1"/>
    <property type="molecule type" value="Genomic_DNA"/>
</dbReference>
<dbReference type="SUPFAM" id="SSF81383">
    <property type="entry name" value="F-box domain"/>
    <property type="match status" value="1"/>
</dbReference>
<feature type="region of interest" description="Disordered" evidence="1">
    <location>
        <begin position="1"/>
        <end position="20"/>
    </location>
</feature>
<dbReference type="PANTHER" id="PTHR35546:SF25">
    <property type="entry name" value="F-BOX DOMAIN-CONTAINING PROTEIN"/>
    <property type="match status" value="1"/>
</dbReference>
<dbReference type="InterPro" id="IPR006527">
    <property type="entry name" value="F-box-assoc_dom_typ1"/>
</dbReference>
<dbReference type="Gene3D" id="1.20.1280.50">
    <property type="match status" value="1"/>
</dbReference>
<dbReference type="InterPro" id="IPR055290">
    <property type="entry name" value="At3g26010-like"/>
</dbReference>
<dbReference type="Pfam" id="PF00646">
    <property type="entry name" value="F-box"/>
    <property type="match status" value="1"/>
</dbReference>
<protein>
    <recommendedName>
        <fullName evidence="2">F-box domain-containing protein</fullName>
    </recommendedName>
</protein>
<accession>A0ABQ9LF15</accession>
<sequence>MFSAKGNKIKTSSPSPSSAETIANNDDLLTEILLRLPIKSLLKFKCVSKHWLSLISDPLFYLCLNPSNSPCALMVHKWPRLDNPEFDFIKLGSNHSVPPFKTLNFINDASVIKIIQSCNGLLLCNSFSKNSRKLNYYVYNPTTKQRKILPALSQAGKTYGLYLAFDPRKSPYYKVICVRQCDISQSAYRIQIYSPETGCWRVSSTATFILPLGIGFHGGVFWNDSIHWYTDAGPSIRFDINQEKVKKMPMPSMPDGCYRRRVAYFGESRGHLCLVEIHSRSSTQFNVCEMERDHSGWSVKYRVNLDGVVSAFPGMIKSYLNPSMLNYYVYQIMGIEREETNEGDYLVLHIPAQIVRYNLKDGSFRKLCDFAPNYKREDASNFGYCNAYEYIQSLACV</sequence>
<dbReference type="InterPro" id="IPR001810">
    <property type="entry name" value="F-box_dom"/>
</dbReference>
<evidence type="ECO:0000256" key="1">
    <source>
        <dbReference type="SAM" id="MobiDB-lite"/>
    </source>
</evidence>
<dbReference type="Pfam" id="PF07734">
    <property type="entry name" value="FBA_1"/>
    <property type="match status" value="1"/>
</dbReference>
<dbReference type="InterPro" id="IPR036047">
    <property type="entry name" value="F-box-like_dom_sf"/>
</dbReference>
<evidence type="ECO:0000259" key="2">
    <source>
        <dbReference type="SMART" id="SM00256"/>
    </source>
</evidence>
<evidence type="ECO:0000313" key="3">
    <source>
        <dbReference type="EMBL" id="KAJ9164020.1"/>
    </source>
</evidence>
<name>A0ABQ9LF15_HEVBR</name>
<dbReference type="CDD" id="cd22157">
    <property type="entry name" value="F-box_AtFBW1-like"/>
    <property type="match status" value="1"/>
</dbReference>
<dbReference type="PANTHER" id="PTHR35546">
    <property type="entry name" value="F-BOX PROTEIN INTERACTION DOMAIN PROTEIN-RELATED"/>
    <property type="match status" value="1"/>
</dbReference>